<dbReference type="Pfam" id="PF00609">
    <property type="entry name" value="DAGK_acc"/>
    <property type="match status" value="1"/>
</dbReference>
<gene>
    <name evidence="12" type="ORF">LtaPh_1612800</name>
</gene>
<comment type="subcellular location">
    <subcellularLocation>
        <location evidence="1">Membrane</location>
    </subcellularLocation>
</comment>
<feature type="domain" description="DAGKc" evidence="11">
    <location>
        <begin position="166"/>
        <end position="377"/>
    </location>
</feature>
<evidence type="ECO:0000256" key="7">
    <source>
        <dbReference type="ARBA" id="ARBA00022777"/>
    </source>
</evidence>
<dbReference type="GO" id="GO:0007200">
    <property type="term" value="P:phospholipase C-activating G protein-coupled receptor signaling pathway"/>
    <property type="evidence" value="ECO:0007669"/>
    <property type="project" value="InterPro"/>
</dbReference>
<evidence type="ECO:0000313" key="13">
    <source>
        <dbReference type="Proteomes" id="UP000419144"/>
    </source>
</evidence>
<keyword evidence="6" id="KW-0862">Zinc</keyword>
<keyword evidence="7" id="KW-0418">Kinase</keyword>
<dbReference type="OrthoDB" id="242257at2759"/>
<proteinExistence type="inferred from homology"/>
<evidence type="ECO:0000256" key="10">
    <source>
        <dbReference type="SAM" id="MobiDB-lite"/>
    </source>
</evidence>
<evidence type="ECO:0000256" key="6">
    <source>
        <dbReference type="ARBA" id="ARBA00022771"/>
    </source>
</evidence>
<dbReference type="GO" id="GO:0016020">
    <property type="term" value="C:membrane"/>
    <property type="evidence" value="ECO:0007669"/>
    <property type="project" value="UniProtKB-SubCell"/>
</dbReference>
<feature type="region of interest" description="Disordered" evidence="10">
    <location>
        <begin position="1"/>
        <end position="49"/>
    </location>
</feature>
<dbReference type="GO" id="GO:0008270">
    <property type="term" value="F:zinc ion binding"/>
    <property type="evidence" value="ECO:0007669"/>
    <property type="project" value="UniProtKB-KW"/>
</dbReference>
<evidence type="ECO:0000256" key="3">
    <source>
        <dbReference type="ARBA" id="ARBA00012133"/>
    </source>
</evidence>
<dbReference type="InterPro" id="IPR016064">
    <property type="entry name" value="NAD/diacylglycerol_kinase_sf"/>
</dbReference>
<dbReference type="SMART" id="SM00045">
    <property type="entry name" value="DAGKa"/>
    <property type="match status" value="1"/>
</dbReference>
<evidence type="ECO:0000259" key="11">
    <source>
        <dbReference type="PROSITE" id="PS50146"/>
    </source>
</evidence>
<evidence type="ECO:0000256" key="8">
    <source>
        <dbReference type="ARBA" id="ARBA00022840"/>
    </source>
</evidence>
<evidence type="ECO:0000256" key="4">
    <source>
        <dbReference type="ARBA" id="ARBA00022679"/>
    </source>
</evidence>
<keyword evidence="5" id="KW-0547">Nucleotide-binding</keyword>
<dbReference type="Proteomes" id="UP000419144">
    <property type="component" value="Unassembled WGS sequence"/>
</dbReference>
<comment type="caution">
    <text evidence="12">The sequence shown here is derived from an EMBL/GenBank/DDBJ whole genome shotgun (WGS) entry which is preliminary data.</text>
</comment>
<dbReference type="InterPro" id="IPR017438">
    <property type="entry name" value="ATP-NAD_kinase_N"/>
</dbReference>
<reference evidence="12" key="1">
    <citation type="submission" date="2019-11" db="EMBL/GenBank/DDBJ databases">
        <title>Leishmania tarentolae CDS.</title>
        <authorList>
            <person name="Goto Y."/>
            <person name="Yamagishi J."/>
        </authorList>
    </citation>
    <scope>NUCLEOTIDE SEQUENCE [LARGE SCALE GENOMIC DNA]</scope>
    <source>
        <strain evidence="12">Parrot Tar II</strain>
    </source>
</reference>
<dbReference type="AlphaFoldDB" id="A0A640KDJ1"/>
<evidence type="ECO:0000256" key="5">
    <source>
        <dbReference type="ARBA" id="ARBA00022741"/>
    </source>
</evidence>
<keyword evidence="13" id="KW-1185">Reference proteome</keyword>
<keyword evidence="4" id="KW-0808">Transferase</keyword>
<feature type="compositionally biased region" description="Polar residues" evidence="10">
    <location>
        <begin position="1"/>
        <end position="16"/>
    </location>
</feature>
<comment type="similarity">
    <text evidence="2">Belongs to the eukaryotic diacylglycerol kinase family.</text>
</comment>
<keyword evidence="8" id="KW-0067">ATP-binding</keyword>
<dbReference type="InterPro" id="IPR001206">
    <property type="entry name" value="Diacylglycerol_kinase_cat_dom"/>
</dbReference>
<dbReference type="InterPro" id="IPR000756">
    <property type="entry name" value="Diacylglycerol_kin_accessory"/>
</dbReference>
<keyword evidence="6" id="KW-0479">Metal-binding</keyword>
<accession>A0A640KDJ1</accession>
<dbReference type="GO" id="GO:0004143">
    <property type="term" value="F:ATP-dependent diacylglycerol kinase activity"/>
    <property type="evidence" value="ECO:0007669"/>
    <property type="project" value="UniProtKB-EC"/>
</dbReference>
<sequence length="736" mass="79338">MNSEAKPSGHETSPASPSIHAAECQNGDFNSRAAFSSSSSSSSTTFALDQELDENDGQLFSTPNAPSTSPSALDLHVCDPRERSNSPANAFAHALRSCREQATVAEVEHVAPSFPATPVQMARQFFRRCDSGAYRLAEASASAPPSQSPEQLIDWYTRDYDSGVEATYHHVVAFINFGAGETGVGEVVLGGLRDELGTKRVMTLRTEVFRNPAPLRLLIKRQAVIYHTPDRPLCQQRGTVVVCGGDGTVSFMMTQLDLVRRELEDEFRPFITALQVQETEPHRECSSAFVTPSLRDESVHSYFTMPALAPLPLGTGNDYSNCVGFGKAFSSPRSNWCNLCALFGCGVDAGAQVATALCDAVTAPCVSFDRWEASLVPLRVAQAAARSESSQTAAETAQKEAPSVPSKDSVSALENASASIGVQTLHSPLWSRATRPASVANAVCIVDWAKVHASAQCATYGVINYLGIGFDAYVVKKFDDTRRAHPMVCSTRVQNKAVYGVMGIKASFKCKKLHKIIPMVCVPRPQLSDTSSTSAAASSMNSRRSFVALQLPSTSKALVLTNVNCYSAGTHPWNPQRGKSYYRPVTLSNGRVTPIVTAVSSGAVVETVPAPAPRPVAINDCAFELQAMGGVLHYTSLGIGLSTSTRLTQTDEMFVFVLCTPDDLHFPIGQCSAYTQRHLKERYESRIKSDASVRASLNVQIDGESMPPITESSIIHVRPQPGVRVLIRCRSASVVQ</sequence>
<keyword evidence="9" id="KW-0472">Membrane</keyword>
<name>A0A640KDJ1_LEITA</name>
<feature type="region of interest" description="Disordered" evidence="10">
    <location>
        <begin position="389"/>
        <end position="408"/>
    </location>
</feature>
<protein>
    <recommendedName>
        <fullName evidence="3">diacylglycerol kinase (ATP)</fullName>
        <ecNumber evidence="3">2.7.1.107</ecNumber>
    </recommendedName>
</protein>
<evidence type="ECO:0000256" key="2">
    <source>
        <dbReference type="ARBA" id="ARBA00009280"/>
    </source>
</evidence>
<dbReference type="Gene3D" id="3.40.50.10330">
    <property type="entry name" value="Probable inorganic polyphosphate/atp-NAD kinase, domain 1"/>
    <property type="match status" value="1"/>
</dbReference>
<organism evidence="12 13">
    <name type="scientific">Leishmania tarentolae</name>
    <name type="common">Sauroleishmania tarentolae</name>
    <dbReference type="NCBI Taxonomy" id="5689"/>
    <lineage>
        <taxon>Eukaryota</taxon>
        <taxon>Discoba</taxon>
        <taxon>Euglenozoa</taxon>
        <taxon>Kinetoplastea</taxon>
        <taxon>Metakinetoplastina</taxon>
        <taxon>Trypanosomatida</taxon>
        <taxon>Trypanosomatidae</taxon>
        <taxon>Leishmaniinae</taxon>
        <taxon>Leishmania</taxon>
        <taxon>lizard Leishmania</taxon>
    </lineage>
</organism>
<dbReference type="EMBL" id="BLBS01000020">
    <property type="protein sequence ID" value="GET87492.1"/>
    <property type="molecule type" value="Genomic_DNA"/>
</dbReference>
<dbReference type="EC" id="2.7.1.107" evidence="3"/>
<evidence type="ECO:0000313" key="12">
    <source>
        <dbReference type="EMBL" id="GET87492.1"/>
    </source>
</evidence>
<dbReference type="InterPro" id="IPR037607">
    <property type="entry name" value="DGK"/>
</dbReference>
<evidence type="ECO:0000256" key="9">
    <source>
        <dbReference type="ARBA" id="ARBA00023136"/>
    </source>
</evidence>
<dbReference type="GO" id="GO:0005524">
    <property type="term" value="F:ATP binding"/>
    <property type="evidence" value="ECO:0007669"/>
    <property type="project" value="UniProtKB-KW"/>
</dbReference>
<keyword evidence="6" id="KW-0863">Zinc-finger</keyword>
<evidence type="ECO:0000256" key="1">
    <source>
        <dbReference type="ARBA" id="ARBA00004370"/>
    </source>
</evidence>
<dbReference type="PANTHER" id="PTHR11255">
    <property type="entry name" value="DIACYLGLYCEROL KINASE"/>
    <property type="match status" value="1"/>
</dbReference>
<dbReference type="PANTHER" id="PTHR11255:SF54">
    <property type="entry name" value="DIACYLGLYCEROL KINASE THETA"/>
    <property type="match status" value="1"/>
</dbReference>
<dbReference type="VEuPathDB" id="TriTrypDB:LtaPh_1612800"/>
<dbReference type="Pfam" id="PF00781">
    <property type="entry name" value="DAGK_cat"/>
    <property type="match status" value="1"/>
</dbReference>
<dbReference type="SUPFAM" id="SSF111331">
    <property type="entry name" value="NAD kinase/diacylglycerol kinase-like"/>
    <property type="match status" value="1"/>
</dbReference>
<dbReference type="PROSITE" id="PS50146">
    <property type="entry name" value="DAGK"/>
    <property type="match status" value="1"/>
</dbReference>